<accession>A0A9P5X2Z8</accession>
<protein>
    <submittedName>
        <fullName evidence="1">Uncharacterized protein</fullName>
    </submittedName>
</protein>
<dbReference type="Proteomes" id="UP000807342">
    <property type="component" value="Unassembled WGS sequence"/>
</dbReference>
<proteinExistence type="predicted"/>
<keyword evidence="2" id="KW-1185">Reference proteome</keyword>
<sequence>MRLRSIRTTFKQHICPGLPSRAQSFGPTPFHSNRLLPTLLALLAFVKCTELRFFGLEINASDGVAGHV</sequence>
<dbReference type="EMBL" id="MU151584">
    <property type="protein sequence ID" value="KAF9442679.1"/>
    <property type="molecule type" value="Genomic_DNA"/>
</dbReference>
<evidence type="ECO:0000313" key="2">
    <source>
        <dbReference type="Proteomes" id="UP000807342"/>
    </source>
</evidence>
<gene>
    <name evidence="1" type="ORF">P691DRAFT_810243</name>
</gene>
<comment type="caution">
    <text evidence="1">The sequence shown here is derived from an EMBL/GenBank/DDBJ whole genome shotgun (WGS) entry which is preliminary data.</text>
</comment>
<name>A0A9P5X2Z8_9AGAR</name>
<reference evidence="1" key="1">
    <citation type="submission" date="2020-11" db="EMBL/GenBank/DDBJ databases">
        <authorList>
            <consortium name="DOE Joint Genome Institute"/>
            <person name="Ahrendt S."/>
            <person name="Riley R."/>
            <person name="Andreopoulos W."/>
            <person name="Labutti K."/>
            <person name="Pangilinan J."/>
            <person name="Ruiz-Duenas F.J."/>
            <person name="Barrasa J.M."/>
            <person name="Sanchez-Garcia M."/>
            <person name="Camarero S."/>
            <person name="Miyauchi S."/>
            <person name="Serrano A."/>
            <person name="Linde D."/>
            <person name="Babiker R."/>
            <person name="Drula E."/>
            <person name="Ayuso-Fernandez I."/>
            <person name="Pacheco R."/>
            <person name="Padilla G."/>
            <person name="Ferreira P."/>
            <person name="Barriuso J."/>
            <person name="Kellner H."/>
            <person name="Castanera R."/>
            <person name="Alfaro M."/>
            <person name="Ramirez L."/>
            <person name="Pisabarro A.G."/>
            <person name="Kuo A."/>
            <person name="Tritt A."/>
            <person name="Lipzen A."/>
            <person name="He G."/>
            <person name="Yan M."/>
            <person name="Ng V."/>
            <person name="Cullen D."/>
            <person name="Martin F."/>
            <person name="Rosso M.-N."/>
            <person name="Henrissat B."/>
            <person name="Hibbett D."/>
            <person name="Martinez A.T."/>
            <person name="Grigoriev I.V."/>
        </authorList>
    </citation>
    <scope>NUCLEOTIDE SEQUENCE</scope>
    <source>
        <strain evidence="1">MF-IS2</strain>
    </source>
</reference>
<evidence type="ECO:0000313" key="1">
    <source>
        <dbReference type="EMBL" id="KAF9442679.1"/>
    </source>
</evidence>
<dbReference type="AlphaFoldDB" id="A0A9P5X2Z8"/>
<organism evidence="1 2">
    <name type="scientific">Macrolepiota fuliginosa MF-IS2</name>
    <dbReference type="NCBI Taxonomy" id="1400762"/>
    <lineage>
        <taxon>Eukaryota</taxon>
        <taxon>Fungi</taxon>
        <taxon>Dikarya</taxon>
        <taxon>Basidiomycota</taxon>
        <taxon>Agaricomycotina</taxon>
        <taxon>Agaricomycetes</taxon>
        <taxon>Agaricomycetidae</taxon>
        <taxon>Agaricales</taxon>
        <taxon>Agaricineae</taxon>
        <taxon>Agaricaceae</taxon>
        <taxon>Macrolepiota</taxon>
    </lineage>
</organism>